<dbReference type="InterPro" id="IPR027417">
    <property type="entry name" value="P-loop_NTPase"/>
</dbReference>
<keyword evidence="2" id="KW-0808">Transferase</keyword>
<dbReference type="Pfam" id="PF13189">
    <property type="entry name" value="Cytidylate_kin2"/>
    <property type="match status" value="1"/>
</dbReference>
<feature type="transmembrane region" description="Helical" evidence="1">
    <location>
        <begin position="473"/>
        <end position="498"/>
    </location>
</feature>
<dbReference type="Proteomes" id="UP000605201">
    <property type="component" value="Unassembled WGS sequence"/>
</dbReference>
<keyword evidence="2" id="KW-0418">Kinase</keyword>
<gene>
    <name evidence="2" type="ORF">H8D96_03190</name>
</gene>
<dbReference type="EMBL" id="JACNIG010000093">
    <property type="protein sequence ID" value="MBC8430903.1"/>
    <property type="molecule type" value="Genomic_DNA"/>
</dbReference>
<reference evidence="2 3" key="1">
    <citation type="submission" date="2020-08" db="EMBL/GenBank/DDBJ databases">
        <title>Bridging the membrane lipid divide: bacteria of the FCB group superphylum have the potential to synthesize archaeal ether lipids.</title>
        <authorList>
            <person name="Villanueva L."/>
            <person name="Von Meijenfeldt F.A.B."/>
            <person name="Westbye A.B."/>
            <person name="Yadav S."/>
            <person name="Hopmans E.C."/>
            <person name="Dutilh B.E."/>
            <person name="Sinninghe Damste J.S."/>
        </authorList>
    </citation>
    <scope>NUCLEOTIDE SEQUENCE [LARGE SCALE GENOMIC DNA]</scope>
    <source>
        <strain evidence="2">NIOZ-UU17</strain>
    </source>
</reference>
<evidence type="ECO:0000256" key="1">
    <source>
        <dbReference type="SAM" id="Phobius"/>
    </source>
</evidence>
<keyword evidence="1" id="KW-1133">Transmembrane helix</keyword>
<feature type="transmembrane region" description="Helical" evidence="1">
    <location>
        <begin position="435"/>
        <end position="453"/>
    </location>
</feature>
<organism evidence="2 3">
    <name type="scientific">Candidatus Desulfatibia vada</name>
    <dbReference type="NCBI Taxonomy" id="2841696"/>
    <lineage>
        <taxon>Bacteria</taxon>
        <taxon>Pseudomonadati</taxon>
        <taxon>Thermodesulfobacteriota</taxon>
        <taxon>Desulfobacteria</taxon>
        <taxon>Desulfobacterales</taxon>
        <taxon>Desulfobacterales incertae sedis</taxon>
        <taxon>Candidatus Desulfatibia</taxon>
    </lineage>
</organism>
<name>A0A8J6NS49_9BACT</name>
<sequence length="504" mass="55807">MPIIMISSQPHSGCEALAESLANKTGWPLTSRKELVEKAREHGIKVGRLELSMIKSPEMHEKLAREKELYLAFITAATCEQAPAGNLVYEGRVGHLLLPGVGHRLRVAVEVPKETRVKNAMQALNLPQDKAMAYLDQIDEDIAKWARYVHGHDLNELGQYDLVINLHNMSMENASEILHSMAALPGFQPTAASLKAMTDHHLTARAKLRLADDERTRKAELRVKADSGIITVTYMPQQADIAGDIPKVLRDLEHCREVRCTMAETNILWIQEVFDPESENFKQINRLAQRWGAAVELLRLAPQETAEHEAAQALPAAAVSQKPAVEIYTGGVEDDDALPAADDSGLSRTLEELVARGRSGGSYTVYGSQDELLETVKGNDKSALVIIGDIFLSKGHEARQRQTRELALAVRQRLKTPVITADELQARFLFGKRQVVKFVAFAALVACIYTIVFSTQGPILDFMGGDIHQKYKWLTSVVVFLFVPLIAYTYGTVTGLILKMIGID</sequence>
<keyword evidence="1" id="KW-0472">Membrane</keyword>
<protein>
    <submittedName>
        <fullName evidence="2">Cytidylate kinase-like family protein</fullName>
    </submittedName>
</protein>
<dbReference type="AlphaFoldDB" id="A0A8J6NS49"/>
<accession>A0A8J6NS49</accession>
<evidence type="ECO:0000313" key="3">
    <source>
        <dbReference type="Proteomes" id="UP000605201"/>
    </source>
</evidence>
<proteinExistence type="predicted"/>
<evidence type="ECO:0000313" key="2">
    <source>
        <dbReference type="EMBL" id="MBC8430903.1"/>
    </source>
</evidence>
<dbReference type="GO" id="GO:0016301">
    <property type="term" value="F:kinase activity"/>
    <property type="evidence" value="ECO:0007669"/>
    <property type="project" value="UniProtKB-KW"/>
</dbReference>
<comment type="caution">
    <text evidence="2">The sequence shown here is derived from an EMBL/GenBank/DDBJ whole genome shotgun (WGS) entry which is preliminary data.</text>
</comment>
<keyword evidence="1" id="KW-0812">Transmembrane</keyword>
<dbReference type="Gene3D" id="3.40.50.300">
    <property type="entry name" value="P-loop containing nucleotide triphosphate hydrolases"/>
    <property type="match status" value="1"/>
</dbReference>